<dbReference type="AlphaFoldDB" id="A0A7X1B0Y1"/>
<dbReference type="InterPro" id="IPR045584">
    <property type="entry name" value="Pilin-like"/>
</dbReference>
<sequence>MNKSKKGFTLVEIMIVVVIIGLLAAMAIPAFQKVRENSQQKTVLNNLRQIASGGQQYILEKGTDNASFSALEGVYFPTIKTVAGEDYSGLTVSSDSGSLSIDVAGKTIVYTY</sequence>
<dbReference type="PROSITE" id="PS00409">
    <property type="entry name" value="PROKAR_NTER_METHYL"/>
    <property type="match status" value="1"/>
</dbReference>
<comment type="caution">
    <text evidence="7">The sequence shown here is derived from an EMBL/GenBank/DDBJ whole genome shotgun (WGS) entry which is preliminary data.</text>
</comment>
<dbReference type="InterPro" id="IPR002416">
    <property type="entry name" value="T2SS_protein-GspH"/>
</dbReference>
<dbReference type="PRINTS" id="PR00885">
    <property type="entry name" value="BCTERIALGSPH"/>
</dbReference>
<dbReference type="Gene3D" id="3.30.700.10">
    <property type="entry name" value="Glycoprotein, Type 4 Pilin"/>
    <property type="match status" value="1"/>
</dbReference>
<accession>A0A7X1B0Y1</accession>
<protein>
    <submittedName>
        <fullName evidence="7">Prepilin-type N-terminal cleavage/methylation domain-containing protein</fullName>
    </submittedName>
</protein>
<organism evidence="7 8">
    <name type="scientific">Puniceicoccus vermicola</name>
    <dbReference type="NCBI Taxonomy" id="388746"/>
    <lineage>
        <taxon>Bacteria</taxon>
        <taxon>Pseudomonadati</taxon>
        <taxon>Verrucomicrobiota</taxon>
        <taxon>Opitutia</taxon>
        <taxon>Puniceicoccales</taxon>
        <taxon>Puniceicoccaceae</taxon>
        <taxon>Puniceicoccus</taxon>
    </lineage>
</organism>
<gene>
    <name evidence="7" type="ORF">H5P30_17445</name>
</gene>
<name>A0A7X1B0Y1_9BACT</name>
<keyword evidence="5 6" id="KW-0472">Membrane</keyword>
<keyword evidence="2" id="KW-0488">Methylation</keyword>
<dbReference type="GO" id="GO:0016020">
    <property type="term" value="C:membrane"/>
    <property type="evidence" value="ECO:0007669"/>
    <property type="project" value="UniProtKB-SubCell"/>
</dbReference>
<evidence type="ECO:0000256" key="3">
    <source>
        <dbReference type="ARBA" id="ARBA00022692"/>
    </source>
</evidence>
<evidence type="ECO:0000256" key="6">
    <source>
        <dbReference type="SAM" id="Phobius"/>
    </source>
</evidence>
<dbReference type="SUPFAM" id="SSF54523">
    <property type="entry name" value="Pili subunits"/>
    <property type="match status" value="1"/>
</dbReference>
<evidence type="ECO:0000313" key="7">
    <source>
        <dbReference type="EMBL" id="MBC2603569.1"/>
    </source>
</evidence>
<evidence type="ECO:0000313" key="8">
    <source>
        <dbReference type="Proteomes" id="UP000525652"/>
    </source>
</evidence>
<dbReference type="GO" id="GO:0015627">
    <property type="term" value="C:type II protein secretion system complex"/>
    <property type="evidence" value="ECO:0007669"/>
    <property type="project" value="InterPro"/>
</dbReference>
<dbReference type="InterPro" id="IPR012902">
    <property type="entry name" value="N_methyl_site"/>
</dbReference>
<evidence type="ECO:0000256" key="4">
    <source>
        <dbReference type="ARBA" id="ARBA00022989"/>
    </source>
</evidence>
<evidence type="ECO:0000256" key="5">
    <source>
        <dbReference type="ARBA" id="ARBA00023136"/>
    </source>
</evidence>
<evidence type="ECO:0000256" key="1">
    <source>
        <dbReference type="ARBA" id="ARBA00004167"/>
    </source>
</evidence>
<dbReference type="EMBL" id="JACHVA010000127">
    <property type="protein sequence ID" value="MBC2603569.1"/>
    <property type="molecule type" value="Genomic_DNA"/>
</dbReference>
<dbReference type="GO" id="GO:0015628">
    <property type="term" value="P:protein secretion by the type II secretion system"/>
    <property type="evidence" value="ECO:0007669"/>
    <property type="project" value="InterPro"/>
</dbReference>
<keyword evidence="8" id="KW-1185">Reference proteome</keyword>
<comment type="subcellular location">
    <subcellularLocation>
        <location evidence="1">Membrane</location>
        <topology evidence="1">Single-pass membrane protein</topology>
    </subcellularLocation>
</comment>
<keyword evidence="4 6" id="KW-1133">Transmembrane helix</keyword>
<evidence type="ECO:0000256" key="2">
    <source>
        <dbReference type="ARBA" id="ARBA00022481"/>
    </source>
</evidence>
<dbReference type="Pfam" id="PF07963">
    <property type="entry name" value="N_methyl"/>
    <property type="match status" value="1"/>
</dbReference>
<dbReference type="RefSeq" id="WP_185694193.1">
    <property type="nucleotide sequence ID" value="NZ_JACHVA010000127.1"/>
</dbReference>
<proteinExistence type="predicted"/>
<keyword evidence="3 6" id="KW-0812">Transmembrane</keyword>
<reference evidence="7 8" key="1">
    <citation type="submission" date="2020-07" db="EMBL/GenBank/DDBJ databases">
        <authorList>
            <person name="Feng X."/>
        </authorList>
    </citation>
    <scope>NUCLEOTIDE SEQUENCE [LARGE SCALE GENOMIC DNA]</scope>
    <source>
        <strain evidence="7 8">JCM14086</strain>
    </source>
</reference>
<dbReference type="NCBIfam" id="TIGR02532">
    <property type="entry name" value="IV_pilin_GFxxxE"/>
    <property type="match status" value="1"/>
</dbReference>
<dbReference type="Proteomes" id="UP000525652">
    <property type="component" value="Unassembled WGS sequence"/>
</dbReference>
<dbReference type="PANTHER" id="PTHR30093">
    <property type="entry name" value="GENERAL SECRETION PATHWAY PROTEIN G"/>
    <property type="match status" value="1"/>
</dbReference>
<feature type="transmembrane region" description="Helical" evidence="6">
    <location>
        <begin position="7"/>
        <end position="31"/>
    </location>
</feature>